<dbReference type="KEGG" id="mpro:BJP34_26725"/>
<keyword evidence="1" id="KW-1133">Transmembrane helix</keyword>
<feature type="transmembrane region" description="Helical" evidence="1">
    <location>
        <begin position="126"/>
        <end position="144"/>
    </location>
</feature>
<accession>A0A1D8TY25</accession>
<dbReference type="OrthoDB" id="539450at2"/>
<evidence type="ECO:0000256" key="1">
    <source>
        <dbReference type="SAM" id="Phobius"/>
    </source>
</evidence>
<keyword evidence="1" id="KW-0812">Transmembrane</keyword>
<keyword evidence="1" id="KW-0472">Membrane</keyword>
<dbReference type="STRING" id="1458985.BJP34_26725"/>
<feature type="transmembrane region" description="Helical" evidence="1">
    <location>
        <begin position="177"/>
        <end position="197"/>
    </location>
</feature>
<feature type="transmembrane region" description="Helical" evidence="1">
    <location>
        <begin position="81"/>
        <end position="97"/>
    </location>
</feature>
<evidence type="ECO:0000313" key="3">
    <source>
        <dbReference type="Proteomes" id="UP000177870"/>
    </source>
</evidence>
<dbReference type="EMBL" id="CP017599">
    <property type="protein sequence ID" value="AOX02559.1"/>
    <property type="molecule type" value="Genomic_DNA"/>
</dbReference>
<reference evidence="3" key="1">
    <citation type="submission" date="2016-10" db="EMBL/GenBank/DDBJ databases">
        <title>Comparative genomics uncovers the prolific and rare metabolic potential of the cyanobacterial genus Moorea.</title>
        <authorList>
            <person name="Leao T."/>
            <person name="Castelao G."/>
            <person name="Korobeynikov A."/>
            <person name="Monroe E.A."/>
            <person name="Podell S."/>
            <person name="Glukhov E."/>
            <person name="Allen E."/>
            <person name="Gerwick W.H."/>
            <person name="Gerwick L."/>
        </authorList>
    </citation>
    <scope>NUCLEOTIDE SEQUENCE [LARGE SCALE GENOMIC DNA]</scope>
    <source>
        <strain evidence="3">PAL-8-15-08-1</strain>
    </source>
</reference>
<feature type="transmembrane region" description="Helical" evidence="1">
    <location>
        <begin position="102"/>
        <end position="120"/>
    </location>
</feature>
<name>A0A1D8TY25_9CYAN</name>
<gene>
    <name evidence="2" type="ORF">BJP34_26725</name>
</gene>
<sequence length="206" mass="23074">MPTLLKLAIIAAHLLVYLVAAVNIWIFSYWSQFYTSVVKVRSLPLIYCGYACFAIANSYEIAEHIGDDWIYVSQFSDLNRLFYTFITAGMCLIALGLKKSRFLDLILVASMVAVPLLYGVQEGKGLMQLVQLVPSIIFVYNWYVVMRDWRVFLFPLFANLIAVGFGIALIVTGEQALHLFVGSASAIGLLILGRVAWVKPKRHSKG</sequence>
<feature type="transmembrane region" description="Helical" evidence="1">
    <location>
        <begin position="6"/>
        <end position="30"/>
    </location>
</feature>
<dbReference type="Proteomes" id="UP000177870">
    <property type="component" value="Chromosome"/>
</dbReference>
<dbReference type="RefSeq" id="WP_070394964.1">
    <property type="nucleotide sequence ID" value="NZ_CP017599.1"/>
</dbReference>
<evidence type="ECO:0000313" key="2">
    <source>
        <dbReference type="EMBL" id="AOX02559.1"/>
    </source>
</evidence>
<organism evidence="2 3">
    <name type="scientific">Moorena producens PAL-8-15-08-1</name>
    <dbReference type="NCBI Taxonomy" id="1458985"/>
    <lineage>
        <taxon>Bacteria</taxon>
        <taxon>Bacillati</taxon>
        <taxon>Cyanobacteriota</taxon>
        <taxon>Cyanophyceae</taxon>
        <taxon>Coleofasciculales</taxon>
        <taxon>Coleofasciculaceae</taxon>
        <taxon>Moorena</taxon>
    </lineage>
</organism>
<feature type="transmembrane region" description="Helical" evidence="1">
    <location>
        <begin position="151"/>
        <end position="171"/>
    </location>
</feature>
<dbReference type="AlphaFoldDB" id="A0A1D8TY25"/>
<protein>
    <submittedName>
        <fullName evidence="2">Uncharacterized protein</fullName>
    </submittedName>
</protein>
<proteinExistence type="predicted"/>